<dbReference type="SUPFAM" id="SSF53335">
    <property type="entry name" value="S-adenosyl-L-methionine-dependent methyltransferases"/>
    <property type="match status" value="1"/>
</dbReference>
<dbReference type="InterPro" id="IPR029063">
    <property type="entry name" value="SAM-dependent_MTases_sf"/>
</dbReference>
<dbReference type="PANTHER" id="PTHR43861:SF6">
    <property type="entry name" value="METHYLTRANSFERASE TYPE 11"/>
    <property type="match status" value="1"/>
</dbReference>
<protein>
    <submittedName>
        <fullName evidence="1">Class I SAM-dependent methyltransferase</fullName>
    </submittedName>
</protein>
<evidence type="ECO:0000313" key="1">
    <source>
        <dbReference type="EMBL" id="QNM85896.1"/>
    </source>
</evidence>
<dbReference type="EMBL" id="CP060695">
    <property type="protein sequence ID" value="QNM85896.1"/>
    <property type="molecule type" value="Genomic_DNA"/>
</dbReference>
<dbReference type="GO" id="GO:0008168">
    <property type="term" value="F:methyltransferase activity"/>
    <property type="evidence" value="ECO:0007669"/>
    <property type="project" value="UniProtKB-KW"/>
</dbReference>
<accession>A0A7G9LB97</accession>
<dbReference type="PANTHER" id="PTHR43861">
    <property type="entry name" value="TRANS-ACONITATE 2-METHYLTRANSFERASE-RELATED"/>
    <property type="match status" value="1"/>
</dbReference>
<dbReference type="GO" id="GO:0032259">
    <property type="term" value="P:methylation"/>
    <property type="evidence" value="ECO:0007669"/>
    <property type="project" value="UniProtKB-KW"/>
</dbReference>
<organism evidence="1 2">
    <name type="scientific">Polaribacter pectinis</name>
    <dbReference type="NCBI Taxonomy" id="2738844"/>
    <lineage>
        <taxon>Bacteria</taxon>
        <taxon>Pseudomonadati</taxon>
        <taxon>Bacteroidota</taxon>
        <taxon>Flavobacteriia</taxon>
        <taxon>Flavobacteriales</taxon>
        <taxon>Flavobacteriaceae</taxon>
    </lineage>
</organism>
<name>A0A7G9LB97_9FLAO</name>
<keyword evidence="2" id="KW-1185">Reference proteome</keyword>
<gene>
    <name evidence="1" type="ORF">H9W90_01890</name>
</gene>
<dbReference type="Pfam" id="PF13489">
    <property type="entry name" value="Methyltransf_23"/>
    <property type="match status" value="1"/>
</dbReference>
<reference evidence="1 2" key="1">
    <citation type="submission" date="2020-08" db="EMBL/GenBank/DDBJ databases">
        <title>Polaribacter sp. L12M9 isolated from gut of the Korean scallop.</title>
        <authorList>
            <person name="Jeong Y.S."/>
        </authorList>
    </citation>
    <scope>NUCLEOTIDE SEQUENCE [LARGE SCALE GENOMIC DNA]</scope>
    <source>
        <strain evidence="1 2">L12M9</strain>
    </source>
</reference>
<dbReference type="Gene3D" id="3.40.50.150">
    <property type="entry name" value="Vaccinia Virus protein VP39"/>
    <property type="match status" value="1"/>
</dbReference>
<keyword evidence="1" id="KW-0808">Transferase</keyword>
<dbReference type="RefSeq" id="WP_187482790.1">
    <property type="nucleotide sequence ID" value="NZ_CP060695.1"/>
</dbReference>
<sequence length="233" mass="27364">MTKKYIYSNLTIKNRSFFKRFSHNKRFQKALELVSFNDESSVLDFGTGDGYFLSLLREKTKAKISGYEPVDDMFEQLENNISDSSINLINNLENVSDKFNTIYCLEVLEHFSEEYQSKLINEIKNKLKPNGKIVISVPVEVGFASLLKNIVRVSISQLERDTNFKNIIKALFYRDIQRSKKDNYFLTHIGFNYKKLENVFEKESLKRINKVFSPLSFLRTLNTQVFYVLKLKE</sequence>
<evidence type="ECO:0000313" key="2">
    <source>
        <dbReference type="Proteomes" id="UP000515808"/>
    </source>
</evidence>
<dbReference type="AlphaFoldDB" id="A0A7G9LB97"/>
<keyword evidence="1" id="KW-0489">Methyltransferase</keyword>
<dbReference type="KEGG" id="ppec:H9W90_01890"/>
<proteinExistence type="predicted"/>
<dbReference type="Proteomes" id="UP000515808">
    <property type="component" value="Chromosome"/>
</dbReference>
<dbReference type="CDD" id="cd02440">
    <property type="entry name" value="AdoMet_MTases"/>
    <property type="match status" value="1"/>
</dbReference>